<comment type="caution">
    <text evidence="7">The sequence shown here is derived from an EMBL/GenBank/DDBJ whole genome shotgun (WGS) entry which is preliminary data.</text>
</comment>
<evidence type="ECO:0000259" key="6">
    <source>
        <dbReference type="PROSITE" id="PS50931"/>
    </source>
</evidence>
<evidence type="ECO:0000313" key="7">
    <source>
        <dbReference type="EMBL" id="RZS84885.1"/>
    </source>
</evidence>
<dbReference type="PANTHER" id="PTHR30293">
    <property type="entry name" value="TRANSCRIPTIONAL REGULATORY PROTEIN NAC-RELATED"/>
    <property type="match status" value="1"/>
</dbReference>
<dbReference type="SUPFAM" id="SSF46785">
    <property type="entry name" value="Winged helix' DNA-binding domain"/>
    <property type="match status" value="1"/>
</dbReference>
<dbReference type="EMBL" id="SGXC01000001">
    <property type="protein sequence ID" value="RZS84885.1"/>
    <property type="molecule type" value="Genomic_DNA"/>
</dbReference>
<dbReference type="Pfam" id="PF03466">
    <property type="entry name" value="LysR_substrate"/>
    <property type="match status" value="1"/>
</dbReference>
<keyword evidence="3 7" id="KW-0238">DNA-binding</keyword>
<dbReference type="InterPro" id="IPR036390">
    <property type="entry name" value="WH_DNA-bd_sf"/>
</dbReference>
<evidence type="ECO:0000256" key="5">
    <source>
        <dbReference type="ARBA" id="ARBA00023163"/>
    </source>
</evidence>
<proteinExistence type="inferred from homology"/>
<protein>
    <submittedName>
        <fullName evidence="7">DNA-binding transcriptional LysR family regulator</fullName>
    </submittedName>
</protein>
<name>A0A4Q7NIP3_9BURK</name>
<dbReference type="InterPro" id="IPR000847">
    <property type="entry name" value="LysR_HTH_N"/>
</dbReference>
<dbReference type="GO" id="GO:0003700">
    <property type="term" value="F:DNA-binding transcription factor activity"/>
    <property type="evidence" value="ECO:0007669"/>
    <property type="project" value="InterPro"/>
</dbReference>
<dbReference type="InterPro" id="IPR036388">
    <property type="entry name" value="WH-like_DNA-bd_sf"/>
</dbReference>
<evidence type="ECO:0000256" key="2">
    <source>
        <dbReference type="ARBA" id="ARBA00023015"/>
    </source>
</evidence>
<keyword evidence="2" id="KW-0805">Transcription regulation</keyword>
<reference evidence="7 8" key="1">
    <citation type="submission" date="2019-02" db="EMBL/GenBank/DDBJ databases">
        <title>Genomic Encyclopedia of Type Strains, Phase IV (KMG-IV): sequencing the most valuable type-strain genomes for metagenomic binning, comparative biology and taxonomic classification.</title>
        <authorList>
            <person name="Goeker M."/>
        </authorList>
    </citation>
    <scope>NUCLEOTIDE SEQUENCE [LARGE SCALE GENOMIC DNA]</scope>
    <source>
        <strain evidence="7 8">K24</strain>
    </source>
</reference>
<evidence type="ECO:0000256" key="3">
    <source>
        <dbReference type="ARBA" id="ARBA00023125"/>
    </source>
</evidence>
<dbReference type="CDD" id="cd05466">
    <property type="entry name" value="PBP2_LTTR_substrate"/>
    <property type="match status" value="1"/>
</dbReference>
<dbReference type="SUPFAM" id="SSF53850">
    <property type="entry name" value="Periplasmic binding protein-like II"/>
    <property type="match status" value="1"/>
</dbReference>
<feature type="domain" description="HTH lysR-type" evidence="6">
    <location>
        <begin position="1"/>
        <end position="58"/>
    </location>
</feature>
<keyword evidence="8" id="KW-1185">Reference proteome</keyword>
<dbReference type="PROSITE" id="PS50931">
    <property type="entry name" value="HTH_LYSR"/>
    <property type="match status" value="1"/>
</dbReference>
<dbReference type="PANTHER" id="PTHR30293:SF0">
    <property type="entry name" value="NITROGEN ASSIMILATION REGULATORY PROTEIN NAC"/>
    <property type="match status" value="1"/>
</dbReference>
<gene>
    <name evidence="7" type="ORF">EV675_0906</name>
</gene>
<dbReference type="GO" id="GO:2000142">
    <property type="term" value="P:regulation of DNA-templated transcription initiation"/>
    <property type="evidence" value="ECO:0007669"/>
    <property type="project" value="TreeGrafter"/>
</dbReference>
<dbReference type="Gene3D" id="1.10.10.10">
    <property type="entry name" value="Winged helix-like DNA-binding domain superfamily/Winged helix DNA-binding domain"/>
    <property type="match status" value="1"/>
</dbReference>
<comment type="similarity">
    <text evidence="1">Belongs to the LysR transcriptional regulatory family.</text>
</comment>
<accession>A0A4Q7NIP3</accession>
<dbReference type="AlphaFoldDB" id="A0A4Q7NIP3"/>
<dbReference type="Gene3D" id="3.40.190.290">
    <property type="match status" value="1"/>
</dbReference>
<sequence length="303" mass="33462">MELRQIQYFICLFEEGTVTGAARRVNVVQPALSAQIVKLEEELGQKLFIRSARGMEPTEAGRRMYQLYLPILRDLSQAREQMTLRGGEVGGEVMVGMISSLAESVLSEALTDFARAYPKVNVTVTNGPLLDWVAAGKIDAAIVDKPRRPFSISVEPIIDEELVLVGPDDDALPASLPLSAAAALPLLFTPREHNLREILEDYARQENLVFKPVFEIYSMTALLNLAEDAGFYAILPRTVVRRRASRSPLCVRTIEAPAMTRQIVCVTHPRRPLSTACALFLDVLRTHIRGLPGGAPRAGDTDR</sequence>
<keyword evidence="4" id="KW-0010">Activator</keyword>
<organism evidence="7 8">
    <name type="scientific">Pigmentiphaga kullae</name>
    <dbReference type="NCBI Taxonomy" id="151784"/>
    <lineage>
        <taxon>Bacteria</taxon>
        <taxon>Pseudomonadati</taxon>
        <taxon>Pseudomonadota</taxon>
        <taxon>Betaproteobacteria</taxon>
        <taxon>Burkholderiales</taxon>
        <taxon>Alcaligenaceae</taxon>
        <taxon>Pigmentiphaga</taxon>
    </lineage>
</organism>
<evidence type="ECO:0000313" key="8">
    <source>
        <dbReference type="Proteomes" id="UP000292445"/>
    </source>
</evidence>
<evidence type="ECO:0000256" key="1">
    <source>
        <dbReference type="ARBA" id="ARBA00009437"/>
    </source>
</evidence>
<dbReference type="Proteomes" id="UP000292445">
    <property type="component" value="Unassembled WGS sequence"/>
</dbReference>
<dbReference type="OrthoDB" id="8679253at2"/>
<dbReference type="GO" id="GO:0003677">
    <property type="term" value="F:DNA binding"/>
    <property type="evidence" value="ECO:0007669"/>
    <property type="project" value="UniProtKB-KW"/>
</dbReference>
<evidence type="ECO:0000256" key="4">
    <source>
        <dbReference type="ARBA" id="ARBA00023159"/>
    </source>
</evidence>
<dbReference type="PRINTS" id="PR00039">
    <property type="entry name" value="HTHLYSR"/>
</dbReference>
<dbReference type="InterPro" id="IPR005119">
    <property type="entry name" value="LysR_subst-bd"/>
</dbReference>
<dbReference type="RefSeq" id="WP_130356202.1">
    <property type="nucleotide sequence ID" value="NZ_SGXC01000001.1"/>
</dbReference>
<dbReference type="FunFam" id="1.10.10.10:FF:000001">
    <property type="entry name" value="LysR family transcriptional regulator"/>
    <property type="match status" value="1"/>
</dbReference>
<keyword evidence="5" id="KW-0804">Transcription</keyword>
<dbReference type="Pfam" id="PF00126">
    <property type="entry name" value="HTH_1"/>
    <property type="match status" value="1"/>
</dbReference>